<sequence>MSLQLIVTNLTDVDPHAEAATAAFVGRNVLGEAIALYGVMTQDESETMSYALRAYCHLLSRDERISLSDYADRISATYAVSVARNAQVVHTLRRCEAYPLARCFGLYTVDFDCDETGTSISVFRVRAADADSAEYVARGCLNPRYTWRCTAVDRARDAA</sequence>
<evidence type="ECO:0000313" key="2">
    <source>
        <dbReference type="Proteomes" id="UP000062317"/>
    </source>
</evidence>
<proteinExistence type="predicted"/>
<evidence type="ECO:0000313" key="1">
    <source>
        <dbReference type="EMBL" id="KVV40799.1"/>
    </source>
</evidence>
<gene>
    <name evidence="1" type="ORF">WT27_12770</name>
</gene>
<organism evidence="1 2">
    <name type="scientific">Burkholderia territorii</name>
    <dbReference type="NCBI Taxonomy" id="1503055"/>
    <lineage>
        <taxon>Bacteria</taxon>
        <taxon>Pseudomonadati</taxon>
        <taxon>Pseudomonadota</taxon>
        <taxon>Betaproteobacteria</taxon>
        <taxon>Burkholderiales</taxon>
        <taxon>Burkholderiaceae</taxon>
        <taxon>Burkholderia</taxon>
        <taxon>Burkholderia cepacia complex</taxon>
    </lineage>
</organism>
<dbReference type="AlphaFoldDB" id="A0A105V3Z7"/>
<accession>A0A105V3Z7</accession>
<dbReference type="EMBL" id="LPEQ01000113">
    <property type="protein sequence ID" value="KVV40799.1"/>
    <property type="molecule type" value="Genomic_DNA"/>
</dbReference>
<name>A0A105V3Z7_9BURK</name>
<dbReference type="RefSeq" id="WP_060108122.1">
    <property type="nucleotide sequence ID" value="NZ_LPEQ01000113.1"/>
</dbReference>
<keyword evidence="2" id="KW-1185">Reference proteome</keyword>
<reference evidence="1 2" key="1">
    <citation type="submission" date="2015-11" db="EMBL/GenBank/DDBJ databases">
        <title>Expanding the genomic diversity of Burkholderia species for the development of highly accurate diagnostics.</title>
        <authorList>
            <person name="Sahl J."/>
            <person name="Keim P."/>
            <person name="Wagner D."/>
        </authorList>
    </citation>
    <scope>NUCLEOTIDE SEQUENCE [LARGE SCALE GENOMIC DNA]</scope>
    <source>
        <strain evidence="1 2">MSMB1301WGS</strain>
    </source>
</reference>
<dbReference type="Proteomes" id="UP000062317">
    <property type="component" value="Unassembled WGS sequence"/>
</dbReference>
<protein>
    <submittedName>
        <fullName evidence="1">Uncharacterized protein</fullName>
    </submittedName>
</protein>
<comment type="caution">
    <text evidence="1">The sequence shown here is derived from an EMBL/GenBank/DDBJ whole genome shotgun (WGS) entry which is preliminary data.</text>
</comment>